<evidence type="ECO:0000256" key="3">
    <source>
        <dbReference type="ARBA" id="ARBA00023180"/>
    </source>
</evidence>
<dbReference type="EMBL" id="JAPWGW010000003">
    <property type="protein sequence ID" value="MCZ4298626.1"/>
    <property type="molecule type" value="Genomic_DNA"/>
</dbReference>
<evidence type="ECO:0000256" key="4">
    <source>
        <dbReference type="SAM" id="SignalP"/>
    </source>
</evidence>
<proteinExistence type="predicted"/>
<dbReference type="PANTHER" id="PTHR10514:SF27">
    <property type="entry name" value="ANGIOTENSIN-CONVERTING ENZYME"/>
    <property type="match status" value="1"/>
</dbReference>
<dbReference type="PROSITE" id="PS51257">
    <property type="entry name" value="PROKAR_LIPOPROTEIN"/>
    <property type="match status" value="1"/>
</dbReference>
<dbReference type="PRINTS" id="PR00791">
    <property type="entry name" value="PEPDIPTASEA"/>
</dbReference>
<dbReference type="PROSITE" id="PS52011">
    <property type="entry name" value="PEPTIDASE_M2"/>
    <property type="match status" value="1"/>
</dbReference>
<reference evidence="5" key="1">
    <citation type="submission" date="2022-12" db="EMBL/GenBank/DDBJ databases">
        <title>Bacterial isolates from different developmental stages of Nematostella vectensis.</title>
        <authorList>
            <person name="Fraune S."/>
        </authorList>
    </citation>
    <scope>NUCLEOTIDE SEQUENCE</scope>
    <source>
        <strain evidence="5">G21632-S1</strain>
    </source>
</reference>
<organism evidence="5 6">
    <name type="scientific">Henriciella marina</name>
    <dbReference type="NCBI Taxonomy" id="453851"/>
    <lineage>
        <taxon>Bacteria</taxon>
        <taxon>Pseudomonadati</taxon>
        <taxon>Pseudomonadota</taxon>
        <taxon>Alphaproteobacteria</taxon>
        <taxon>Hyphomonadales</taxon>
        <taxon>Hyphomonadaceae</taxon>
        <taxon>Henriciella</taxon>
    </lineage>
</organism>
<comment type="caution">
    <text evidence="5">The sequence shown here is derived from an EMBL/GenBank/DDBJ whole genome shotgun (WGS) entry which is preliminary data.</text>
</comment>
<feature type="chain" id="PRO_5046547519" evidence="4">
    <location>
        <begin position="26"/>
        <end position="624"/>
    </location>
</feature>
<dbReference type="Gene3D" id="1.10.1370.30">
    <property type="match status" value="1"/>
</dbReference>
<dbReference type="InterPro" id="IPR001548">
    <property type="entry name" value="Peptidase_M2"/>
</dbReference>
<name>A0ABT4LW75_9PROT</name>
<accession>A0ABT4LW75</accession>
<keyword evidence="2" id="KW-1015">Disulfide bond</keyword>
<gene>
    <name evidence="5" type="ORF">O4G74_11200</name>
</gene>
<evidence type="ECO:0000313" key="5">
    <source>
        <dbReference type="EMBL" id="MCZ4298626.1"/>
    </source>
</evidence>
<dbReference type="Pfam" id="PF01401">
    <property type="entry name" value="Peptidase_M2"/>
    <property type="match status" value="1"/>
</dbReference>
<feature type="signal peptide" evidence="4">
    <location>
        <begin position="1"/>
        <end position="25"/>
    </location>
</feature>
<dbReference type="CDD" id="cd06461">
    <property type="entry name" value="M2_ACE"/>
    <property type="match status" value="1"/>
</dbReference>
<dbReference type="SUPFAM" id="SSF55486">
    <property type="entry name" value="Metalloproteases ('zincins'), catalytic domain"/>
    <property type="match status" value="1"/>
</dbReference>
<dbReference type="PANTHER" id="PTHR10514">
    <property type="entry name" value="ANGIOTENSIN-CONVERTING ENZYME"/>
    <property type="match status" value="1"/>
</dbReference>
<dbReference type="RefSeq" id="WP_269402695.1">
    <property type="nucleotide sequence ID" value="NZ_JAPWGW010000003.1"/>
</dbReference>
<sequence length="624" mass="69597">MKTSLISTSVFALSAALLVSCTNNSGDVPPAEVPVPPMAGDPVAAESTEVAEARAFLERADAELGQMSKEISPIFWEQATNITDETNAAAAEAGARATTMAVSLANESKQFNDVDLPADLARKMQRLQSGVTIPAPSTEGAAEELSQITTGLEATYGTGTFNYKGEDLNLDQLSTIIETSRDPEELQAVWEGWRTVSPPMKDDYARMVEIANEGATELGYDNLKTMWLSKYDMPPEEMATEVDRLWGQVSPLYEELHCYVRAELNEEYGDDVQPATGPIRADLLGNMWSQQWSNIYPLVEPEGLPGQGYNLTDELIAADYDAIKMVETAEEFFVSLGLDPLPETFWERSMIVRPEDREVVCHASAWDLDDEEDVRIKMCTEVNAEDFYTVHHELGHNYYQRAYKDVDYLYKDGAHDGFHEAIGDFISLSITPSYLVDIGLITEDQVPGEEADISLLMNTALDKIAFLPFAITVDSWRWDVLDGTTQPADYNDAWWAKRTQYQGIVPPGPRPADAFDPGAKYHIPGNTPYLRYFLSYIMQFQFHKAACEQAGWDGPLHRCSIYGNEEVGARFNAMMEMGASEPWPDVLETFTGTREMDGSAIIEYFDPLIGYLEEQNEGRSCGWE</sequence>
<evidence type="ECO:0000313" key="6">
    <source>
        <dbReference type="Proteomes" id="UP001083770"/>
    </source>
</evidence>
<protein>
    <submittedName>
        <fullName evidence="5">M2 family metallopeptidase</fullName>
    </submittedName>
</protein>
<evidence type="ECO:0000256" key="1">
    <source>
        <dbReference type="ARBA" id="ARBA00022729"/>
    </source>
</evidence>
<keyword evidence="6" id="KW-1185">Reference proteome</keyword>
<dbReference type="Proteomes" id="UP001083770">
    <property type="component" value="Unassembled WGS sequence"/>
</dbReference>
<evidence type="ECO:0000256" key="2">
    <source>
        <dbReference type="ARBA" id="ARBA00023157"/>
    </source>
</evidence>
<keyword evidence="3" id="KW-0325">Glycoprotein</keyword>
<keyword evidence="1 4" id="KW-0732">Signal</keyword>